<dbReference type="InterPro" id="IPR015915">
    <property type="entry name" value="Kelch-typ_b-propeller"/>
</dbReference>
<evidence type="ECO:0000256" key="2">
    <source>
        <dbReference type="SAM" id="SignalP"/>
    </source>
</evidence>
<dbReference type="SUPFAM" id="SSF50965">
    <property type="entry name" value="Galactose oxidase, central domain"/>
    <property type="match status" value="1"/>
</dbReference>
<reference evidence="3" key="1">
    <citation type="submission" date="2021-03" db="EMBL/GenBank/DDBJ databases">
        <title>Comparative genomics and phylogenomic investigation of the class Geoglossomycetes provide insights into ecological specialization and systematics.</title>
        <authorList>
            <person name="Melie T."/>
            <person name="Pirro S."/>
            <person name="Miller A.N."/>
            <person name="Quandt A."/>
        </authorList>
    </citation>
    <scope>NUCLEOTIDE SEQUENCE</scope>
    <source>
        <strain evidence="3">GBOQ0MN5Z8</strain>
    </source>
</reference>
<dbReference type="OrthoDB" id="10251809at2759"/>
<evidence type="ECO:0000313" key="4">
    <source>
        <dbReference type="Proteomes" id="UP000698800"/>
    </source>
</evidence>
<dbReference type="AlphaFoldDB" id="A0A9P8HV53"/>
<keyword evidence="1" id="KW-1133">Transmembrane helix</keyword>
<dbReference type="InterPro" id="IPR011043">
    <property type="entry name" value="Gal_Oxase/kelch_b-propeller"/>
</dbReference>
<comment type="caution">
    <text evidence="3">The sequence shown here is derived from an EMBL/GenBank/DDBJ whole genome shotgun (WGS) entry which is preliminary data.</text>
</comment>
<keyword evidence="1" id="KW-0812">Transmembrane</keyword>
<feature type="chain" id="PRO_5040497890" description="Kelch repeat protein" evidence="2">
    <location>
        <begin position="24"/>
        <end position="457"/>
    </location>
</feature>
<sequence length="457" mass="49411">MFMPTSTVQVLVSVFALAHCALALSTWNVSSSEFVRMIWMSTIVVGDYLYIDAGEYYLPGASSWADTIHLNSTLSIDLSNSWTTTSVTINSFGKPAGLKGTRDGALWWDRNSSRIISFGGEPFSEIPLYVWALTPDGNGAGSWSELYGPDDSLWKTLVRPEYGLIAASPETGYFMGGMVTKWPEDLYWAIPGMITFDFASSRWTNLTSVGLYSASGMALGGSAQFVPPFGEAGLIIMMGGVVPSSSWDTGGSFRPMSNITIFDPHHQNSTDVYILTLPAFHWIRVTGSAPPRAGSHCQIVGNRQMLSVGGYDPTSSAEYATADPWTYGLGIFDMTDLSWGTHYNANAMPYVRSDAVNDYYAKQMNTATTGSTAKNSTTPTSNAPAIAGGVVGGIAALAVALLAFWWCSKKRKASQPHASEPYTTEPYTTEPQYIYELGGTKPAELEARDKPIEIGVS</sequence>
<name>A0A9P8HV53_9PEZI</name>
<proteinExistence type="predicted"/>
<protein>
    <recommendedName>
        <fullName evidence="5">Kelch repeat protein</fullName>
    </recommendedName>
</protein>
<dbReference type="EMBL" id="JAGHQL010000235">
    <property type="protein sequence ID" value="KAH0536099.1"/>
    <property type="molecule type" value="Genomic_DNA"/>
</dbReference>
<dbReference type="Proteomes" id="UP000698800">
    <property type="component" value="Unassembled WGS sequence"/>
</dbReference>
<evidence type="ECO:0000256" key="1">
    <source>
        <dbReference type="SAM" id="Phobius"/>
    </source>
</evidence>
<dbReference type="Gene3D" id="2.120.10.80">
    <property type="entry name" value="Kelch-type beta propeller"/>
    <property type="match status" value="1"/>
</dbReference>
<gene>
    <name evidence="3" type="ORF">FGG08_007004</name>
</gene>
<organism evidence="3 4">
    <name type="scientific">Glutinoglossum americanum</name>
    <dbReference type="NCBI Taxonomy" id="1670608"/>
    <lineage>
        <taxon>Eukaryota</taxon>
        <taxon>Fungi</taxon>
        <taxon>Dikarya</taxon>
        <taxon>Ascomycota</taxon>
        <taxon>Pezizomycotina</taxon>
        <taxon>Geoglossomycetes</taxon>
        <taxon>Geoglossales</taxon>
        <taxon>Geoglossaceae</taxon>
        <taxon>Glutinoglossum</taxon>
    </lineage>
</organism>
<evidence type="ECO:0008006" key="5">
    <source>
        <dbReference type="Google" id="ProtNLM"/>
    </source>
</evidence>
<keyword evidence="4" id="KW-1185">Reference proteome</keyword>
<evidence type="ECO:0000313" key="3">
    <source>
        <dbReference type="EMBL" id="KAH0536099.1"/>
    </source>
</evidence>
<feature type="signal peptide" evidence="2">
    <location>
        <begin position="1"/>
        <end position="23"/>
    </location>
</feature>
<feature type="transmembrane region" description="Helical" evidence="1">
    <location>
        <begin position="385"/>
        <end position="407"/>
    </location>
</feature>
<keyword evidence="1" id="KW-0472">Membrane</keyword>
<accession>A0A9P8HV53</accession>
<keyword evidence="2" id="KW-0732">Signal</keyword>